<evidence type="ECO:0000313" key="1">
    <source>
        <dbReference type="EMBL" id="EFG78011.1"/>
    </source>
</evidence>
<sequence length="91" mass="9768">MTNRHGTEYITDMIAVADAPDDPSILATARQDERVQLLEEYAHGGLQVLEEMMSAAGAISLETLFINAIQEALAGNGNEGPLDLADEILNL</sequence>
<dbReference type="EMBL" id="ADNV01000197">
    <property type="protein sequence ID" value="EFG78011.1"/>
    <property type="molecule type" value="Genomic_DNA"/>
</dbReference>
<protein>
    <submittedName>
        <fullName evidence="1">Uncharacterized protein</fullName>
    </submittedName>
</protein>
<accession>D5P7D6</accession>
<name>D5P7D6_9MYCO</name>
<dbReference type="HOGENOM" id="CLU_2423790_0_0_11"/>
<comment type="caution">
    <text evidence="1">The sequence shown here is derived from an EMBL/GenBank/DDBJ whole genome shotgun (WGS) entry which is preliminary data.</text>
</comment>
<keyword evidence="2" id="KW-1185">Reference proteome</keyword>
<organism evidence="1 2">
    <name type="scientific">Mycobacterium parascrofulaceum ATCC BAA-614</name>
    <dbReference type="NCBI Taxonomy" id="525368"/>
    <lineage>
        <taxon>Bacteria</taxon>
        <taxon>Bacillati</taxon>
        <taxon>Actinomycetota</taxon>
        <taxon>Actinomycetes</taxon>
        <taxon>Mycobacteriales</taxon>
        <taxon>Mycobacteriaceae</taxon>
        <taxon>Mycobacterium</taxon>
        <taxon>Mycobacterium simiae complex</taxon>
    </lineage>
</organism>
<proteinExistence type="predicted"/>
<gene>
    <name evidence="1" type="ORF">HMPREF0591_2080</name>
</gene>
<reference evidence="1 2" key="1">
    <citation type="submission" date="2010-04" db="EMBL/GenBank/DDBJ databases">
        <authorList>
            <person name="Muzny D."/>
            <person name="Qin X."/>
            <person name="Deng J."/>
            <person name="Jiang H."/>
            <person name="Liu Y."/>
            <person name="Qu J."/>
            <person name="Song X.-Z."/>
            <person name="Zhang L."/>
            <person name="Thornton R."/>
            <person name="Coyle M."/>
            <person name="Francisco L."/>
            <person name="Jackson L."/>
            <person name="Javaid M."/>
            <person name="Korchina V."/>
            <person name="Kovar C."/>
            <person name="Mata R."/>
            <person name="Mathew T."/>
            <person name="Ngo R."/>
            <person name="Nguyen L."/>
            <person name="Nguyen N."/>
            <person name="Okwuonu G."/>
            <person name="Ongeri F."/>
            <person name="Pham C."/>
            <person name="Simmons D."/>
            <person name="Wilczek-Boney K."/>
            <person name="Hale W."/>
            <person name="Jakkamsetti A."/>
            <person name="Pham P."/>
            <person name="Ruth R."/>
            <person name="San Lucas F."/>
            <person name="Warren J."/>
            <person name="Zhang J."/>
            <person name="Zhao Z."/>
            <person name="Zhou C."/>
            <person name="Zhu D."/>
            <person name="Lee S."/>
            <person name="Bess C."/>
            <person name="Blankenburg K."/>
            <person name="Forbes L."/>
            <person name="Fu Q."/>
            <person name="Gubbala S."/>
            <person name="Hirani K."/>
            <person name="Jayaseelan J.C."/>
            <person name="Lara F."/>
            <person name="Munidasa M."/>
            <person name="Palculict T."/>
            <person name="Patil S."/>
            <person name="Pu L.-L."/>
            <person name="Saada N."/>
            <person name="Tang L."/>
            <person name="Weissenberger G."/>
            <person name="Zhu Y."/>
            <person name="Hemphill L."/>
            <person name="Shang Y."/>
            <person name="Youmans B."/>
            <person name="Ayvaz T."/>
            <person name="Ross M."/>
            <person name="Santibanez J."/>
            <person name="Aqrawi P."/>
            <person name="Gross S."/>
            <person name="Joshi V."/>
            <person name="Fowler G."/>
            <person name="Nazareth L."/>
            <person name="Reid J."/>
            <person name="Worley K."/>
            <person name="Petrosino J."/>
            <person name="Highlander S."/>
            <person name="Gibbs R."/>
        </authorList>
    </citation>
    <scope>NUCLEOTIDE SEQUENCE [LARGE SCALE GENOMIC DNA]</scope>
    <source>
        <strain evidence="1 2">ATCC BAA-614</strain>
    </source>
</reference>
<evidence type="ECO:0000313" key="2">
    <source>
        <dbReference type="Proteomes" id="UP000003653"/>
    </source>
</evidence>
<dbReference type="AlphaFoldDB" id="D5P7D6"/>
<dbReference type="Proteomes" id="UP000003653">
    <property type="component" value="Unassembled WGS sequence"/>
</dbReference>